<dbReference type="Proteomes" id="UP000000600">
    <property type="component" value="Unassembled WGS sequence"/>
</dbReference>
<dbReference type="EMBL" id="CT868263">
    <property type="protein sequence ID" value="CAK77261.1"/>
    <property type="molecule type" value="Genomic_DNA"/>
</dbReference>
<dbReference type="GeneID" id="5030442"/>
<evidence type="ECO:0000256" key="1">
    <source>
        <dbReference type="ARBA" id="ARBA00022737"/>
    </source>
</evidence>
<evidence type="ECO:0008006" key="4">
    <source>
        <dbReference type="Google" id="ProtNLM"/>
    </source>
</evidence>
<evidence type="ECO:0000313" key="3">
    <source>
        <dbReference type="Proteomes" id="UP000000600"/>
    </source>
</evidence>
<reference evidence="2 3" key="1">
    <citation type="journal article" date="2006" name="Nature">
        <title>Global trends of whole-genome duplications revealed by the ciliate Paramecium tetraurelia.</title>
        <authorList>
            <consortium name="Genoscope"/>
            <person name="Aury J.-M."/>
            <person name="Jaillon O."/>
            <person name="Duret L."/>
            <person name="Noel B."/>
            <person name="Jubin C."/>
            <person name="Porcel B.M."/>
            <person name="Segurens B."/>
            <person name="Daubin V."/>
            <person name="Anthouard V."/>
            <person name="Aiach N."/>
            <person name="Arnaiz O."/>
            <person name="Billaut A."/>
            <person name="Beisson J."/>
            <person name="Blanc I."/>
            <person name="Bouhouche K."/>
            <person name="Camara F."/>
            <person name="Duharcourt S."/>
            <person name="Guigo R."/>
            <person name="Gogendeau D."/>
            <person name="Katinka M."/>
            <person name="Keller A.-M."/>
            <person name="Kissmehl R."/>
            <person name="Klotz C."/>
            <person name="Koll F."/>
            <person name="Le Moue A."/>
            <person name="Lepere C."/>
            <person name="Malinsky S."/>
            <person name="Nowacki M."/>
            <person name="Nowak J.K."/>
            <person name="Plattner H."/>
            <person name="Poulain J."/>
            <person name="Ruiz F."/>
            <person name="Serrano V."/>
            <person name="Zagulski M."/>
            <person name="Dessen P."/>
            <person name="Betermier M."/>
            <person name="Weissenbach J."/>
            <person name="Scarpelli C."/>
            <person name="Schachter V."/>
            <person name="Sperling L."/>
            <person name="Meyer E."/>
            <person name="Cohen J."/>
            <person name="Wincker P."/>
        </authorList>
    </citation>
    <scope>NUCLEOTIDE SEQUENCE [LARGE SCALE GENOMIC DNA]</scope>
    <source>
        <strain evidence="2 3">Stock d4-2</strain>
    </source>
</reference>
<name>A0D2J4_PARTE</name>
<accession>A0D2J4</accession>
<proteinExistence type="predicted"/>
<keyword evidence="3" id="KW-1185">Reference proteome</keyword>
<evidence type="ECO:0000313" key="2">
    <source>
        <dbReference type="EMBL" id="CAK77261.1"/>
    </source>
</evidence>
<dbReference type="SMART" id="SM00698">
    <property type="entry name" value="MORN"/>
    <property type="match status" value="7"/>
</dbReference>
<dbReference type="InterPro" id="IPR003409">
    <property type="entry name" value="MORN"/>
</dbReference>
<dbReference type="OrthoDB" id="294378at2759"/>
<organism evidence="2 3">
    <name type="scientific">Paramecium tetraurelia</name>
    <dbReference type="NCBI Taxonomy" id="5888"/>
    <lineage>
        <taxon>Eukaryota</taxon>
        <taxon>Sar</taxon>
        <taxon>Alveolata</taxon>
        <taxon>Ciliophora</taxon>
        <taxon>Intramacronucleata</taxon>
        <taxon>Oligohymenophorea</taxon>
        <taxon>Peniculida</taxon>
        <taxon>Parameciidae</taxon>
        <taxon>Paramecium</taxon>
    </lineage>
</organism>
<dbReference type="KEGG" id="ptm:GSPATT00012769001"/>
<dbReference type="PROSITE" id="PS50096">
    <property type="entry name" value="IQ"/>
    <property type="match status" value="1"/>
</dbReference>
<dbReference type="AlphaFoldDB" id="A0D2J4"/>
<protein>
    <recommendedName>
        <fullName evidence="4">MORN repeat protein</fullName>
    </recommendedName>
</protein>
<dbReference type="PANTHER" id="PTHR23084:SF179">
    <property type="entry name" value="OS10G0565000 PROTEIN"/>
    <property type="match status" value="1"/>
</dbReference>
<dbReference type="STRING" id="5888.A0D2J4"/>
<gene>
    <name evidence="2" type="ORF">GSPATT00012769001</name>
</gene>
<sequence length="340" mass="39340">MGSCQICNGFQIKEIKIQLTPEIMKKEPTLKQIILIQARFRGMSTRKRVQIKKQKENINQPHQNSLNEDPICYEQAQHIITDRSTVAQQQEDHVVISIAPTIRNSQFQFGSTTGFDRLVMEDGYQNKIIIVVTWKAWYRIIIKNKWLDGFMNGEGLYSAPDGTYYRGQWKDSYMNGQGTYFNSTQNIRYEGEWQYNLQHGEGIETYADKSVYKGTFKNGLKDGHGQFVFNDGSFYEGQFQEDKFDGLGKFVWDSGQKVYYGEWFKGKKQGFGQLEVKGTYTFEGQFKNGLKNGIGKIIWSDGRKYNGEWQEGKQHGIGTFQNRNGEIFSGVWKFGLIQSH</sequence>
<dbReference type="eggNOG" id="KOG0229">
    <property type="taxonomic scope" value="Eukaryota"/>
</dbReference>
<dbReference type="PANTHER" id="PTHR23084">
    <property type="entry name" value="PHOSPHATIDYLINOSITOL-4-PHOSPHATE 5-KINASE RELATED"/>
    <property type="match status" value="1"/>
</dbReference>
<dbReference type="Pfam" id="PF02493">
    <property type="entry name" value="MORN"/>
    <property type="match status" value="8"/>
</dbReference>
<dbReference type="OMA" id="YYRGQWK"/>
<dbReference type="Gene3D" id="2.20.110.10">
    <property type="entry name" value="Histone H3 K4-specific methyltransferase SET7/9 N-terminal domain"/>
    <property type="match status" value="3"/>
</dbReference>
<keyword evidence="1" id="KW-0677">Repeat</keyword>
<dbReference type="SUPFAM" id="SSF82185">
    <property type="entry name" value="Histone H3 K4-specific methyltransferase SET7/9 N-terminal domain"/>
    <property type="match status" value="2"/>
</dbReference>
<dbReference type="HOGENOM" id="CLU_032017_1_3_1"/>
<dbReference type="InParanoid" id="A0D2J4"/>
<dbReference type="RefSeq" id="XP_001444658.1">
    <property type="nucleotide sequence ID" value="XM_001444621.1"/>
</dbReference>